<proteinExistence type="predicted"/>
<feature type="transmembrane region" description="Helical" evidence="1">
    <location>
        <begin position="9"/>
        <end position="27"/>
    </location>
</feature>
<dbReference type="RefSeq" id="WP_237601763.1">
    <property type="nucleotide sequence ID" value="NZ_JAIRBA010000004.1"/>
</dbReference>
<organism evidence="2 3">
    <name type="scientific">Aequorivita vitellina</name>
    <dbReference type="NCBI Taxonomy" id="2874475"/>
    <lineage>
        <taxon>Bacteria</taxon>
        <taxon>Pseudomonadati</taxon>
        <taxon>Bacteroidota</taxon>
        <taxon>Flavobacteriia</taxon>
        <taxon>Flavobacteriales</taxon>
        <taxon>Flavobacteriaceae</taxon>
        <taxon>Aequorivita</taxon>
    </lineage>
</organism>
<evidence type="ECO:0000256" key="1">
    <source>
        <dbReference type="SAM" id="Phobius"/>
    </source>
</evidence>
<dbReference type="AlphaFoldDB" id="A0A9X1U269"/>
<keyword evidence="1" id="KW-1133">Transmembrane helix</keyword>
<dbReference type="Proteomes" id="UP001139461">
    <property type="component" value="Unassembled WGS sequence"/>
</dbReference>
<keyword evidence="1" id="KW-0472">Membrane</keyword>
<keyword evidence="1" id="KW-0812">Transmembrane</keyword>
<keyword evidence="3" id="KW-1185">Reference proteome</keyword>
<sequence length="60" mass="6818">MIEFIKNNLEYIVPIVLALIGGSWLVYKKVVSKTNSNDVKQKNIRTKSGDVVGRDKIQKK</sequence>
<evidence type="ECO:0000313" key="3">
    <source>
        <dbReference type="Proteomes" id="UP001139461"/>
    </source>
</evidence>
<accession>A0A9X1U269</accession>
<protein>
    <submittedName>
        <fullName evidence="2">Uncharacterized protein</fullName>
    </submittedName>
</protein>
<reference evidence="2" key="1">
    <citation type="submission" date="2021-09" db="EMBL/GenBank/DDBJ databases">
        <title>Genome of Aequorivita sp. strain F47161.</title>
        <authorList>
            <person name="Wang Y."/>
        </authorList>
    </citation>
    <scope>NUCLEOTIDE SEQUENCE</scope>
    <source>
        <strain evidence="2">F47161</strain>
    </source>
</reference>
<comment type="caution">
    <text evidence="2">The sequence shown here is derived from an EMBL/GenBank/DDBJ whole genome shotgun (WGS) entry which is preliminary data.</text>
</comment>
<evidence type="ECO:0000313" key="2">
    <source>
        <dbReference type="EMBL" id="MCG2417947.1"/>
    </source>
</evidence>
<gene>
    <name evidence="2" type="ORF">K8089_02855</name>
</gene>
<dbReference type="EMBL" id="JAIRBA010000004">
    <property type="protein sequence ID" value="MCG2417947.1"/>
    <property type="molecule type" value="Genomic_DNA"/>
</dbReference>
<name>A0A9X1U269_9FLAO</name>